<gene>
    <name evidence="1" type="ORF">EH165_07840</name>
</gene>
<dbReference type="OrthoDB" id="3212043at2"/>
<dbReference type="KEGG" id="nak:EH165_07840"/>
<keyword evidence="2" id="KW-1185">Reference proteome</keyword>
<dbReference type="Proteomes" id="UP000268084">
    <property type="component" value="Chromosome"/>
</dbReference>
<dbReference type="AlphaFoldDB" id="A0A3G8ZUB1"/>
<dbReference type="EMBL" id="CP034170">
    <property type="protein sequence ID" value="AZI58064.1"/>
    <property type="molecule type" value="Genomic_DNA"/>
</dbReference>
<sequence>MSPTLGTWLDAVFARVPKWTMNIDAERLRNQAIKHLSSLVARHGAEATAVVESMGRSGVRIVIVAVDGVYGDAIVASVADAREVCAQIPQLTVGEWDRSTAELVAPSVQDRTRMAGTGR</sequence>
<evidence type="ECO:0000313" key="1">
    <source>
        <dbReference type="EMBL" id="AZI58064.1"/>
    </source>
</evidence>
<dbReference type="RefSeq" id="WP_124798974.1">
    <property type="nucleotide sequence ID" value="NZ_CP034170.1"/>
</dbReference>
<organism evidence="1 2">
    <name type="scientific">Nakamurella antarctica</name>
    <dbReference type="NCBI Taxonomy" id="1902245"/>
    <lineage>
        <taxon>Bacteria</taxon>
        <taxon>Bacillati</taxon>
        <taxon>Actinomycetota</taxon>
        <taxon>Actinomycetes</taxon>
        <taxon>Nakamurellales</taxon>
        <taxon>Nakamurellaceae</taxon>
        <taxon>Nakamurella</taxon>
    </lineage>
</organism>
<reference evidence="1 2" key="2">
    <citation type="submission" date="2018-12" db="EMBL/GenBank/DDBJ databases">
        <title>Nakamurella antarcticus sp. nov., isolated from Antarctica South Shetland Islands soil.</title>
        <authorList>
            <person name="Peng F."/>
        </authorList>
    </citation>
    <scope>NUCLEOTIDE SEQUENCE [LARGE SCALE GENOMIC DNA]</scope>
    <source>
        <strain evidence="1 2">S14-144</strain>
    </source>
</reference>
<evidence type="ECO:0000313" key="2">
    <source>
        <dbReference type="Proteomes" id="UP000268084"/>
    </source>
</evidence>
<name>A0A3G8ZUB1_9ACTN</name>
<proteinExistence type="predicted"/>
<reference evidence="1 2" key="1">
    <citation type="submission" date="2018-11" db="EMBL/GenBank/DDBJ databases">
        <authorList>
            <person name="Da X."/>
        </authorList>
    </citation>
    <scope>NUCLEOTIDE SEQUENCE [LARGE SCALE GENOMIC DNA]</scope>
    <source>
        <strain evidence="1 2">S14-144</strain>
    </source>
</reference>
<accession>A0A3G8ZUB1</accession>
<protein>
    <submittedName>
        <fullName evidence="1">Uncharacterized protein</fullName>
    </submittedName>
</protein>